<feature type="coiled-coil region" evidence="1">
    <location>
        <begin position="41"/>
        <end position="68"/>
    </location>
</feature>
<keyword evidence="1" id="KW-0175">Coiled coil</keyword>
<reference evidence="2 3" key="1">
    <citation type="submission" date="2019-03" db="EMBL/GenBank/DDBJ databases">
        <title>Single cell metagenomics reveals metabolic interactions within the superorganism composed of flagellate Streblomastix strix and complex community of Bacteroidetes bacteria on its surface.</title>
        <authorList>
            <person name="Treitli S.C."/>
            <person name="Kolisko M."/>
            <person name="Husnik F."/>
            <person name="Keeling P."/>
            <person name="Hampl V."/>
        </authorList>
    </citation>
    <scope>NUCLEOTIDE SEQUENCE [LARGE SCALE GENOMIC DNA]</scope>
    <source>
        <strain evidence="2">ST1C</strain>
    </source>
</reference>
<organism evidence="2 3">
    <name type="scientific">Streblomastix strix</name>
    <dbReference type="NCBI Taxonomy" id="222440"/>
    <lineage>
        <taxon>Eukaryota</taxon>
        <taxon>Metamonada</taxon>
        <taxon>Preaxostyla</taxon>
        <taxon>Oxymonadida</taxon>
        <taxon>Streblomastigidae</taxon>
        <taxon>Streblomastix</taxon>
    </lineage>
</organism>
<proteinExistence type="predicted"/>
<evidence type="ECO:0000313" key="2">
    <source>
        <dbReference type="EMBL" id="KAA6382334.1"/>
    </source>
</evidence>
<protein>
    <submittedName>
        <fullName evidence="2">Uncharacterized protein</fullName>
    </submittedName>
</protein>
<dbReference type="AlphaFoldDB" id="A0A5J4VIN3"/>
<evidence type="ECO:0000256" key="1">
    <source>
        <dbReference type="SAM" id="Coils"/>
    </source>
</evidence>
<accession>A0A5J4VIN3</accession>
<dbReference type="EMBL" id="SNRW01006838">
    <property type="protein sequence ID" value="KAA6382334.1"/>
    <property type="molecule type" value="Genomic_DNA"/>
</dbReference>
<gene>
    <name evidence="2" type="ORF">EZS28_022143</name>
</gene>
<evidence type="ECO:0000313" key="3">
    <source>
        <dbReference type="Proteomes" id="UP000324800"/>
    </source>
</evidence>
<name>A0A5J4VIN3_9EUKA</name>
<sequence>MQKLRMRWMMENLGLLKKKVDAVEGDVSKAKGKLGSSSADITTLQKNLQKFLSEIIAVEDKNSNLLNEKLSFDQFAYARVQKREMMLEIIGGQDIDARKLKNEVERLKLDILKTQAHTGTLNKALEELPIELKEKDAIINI</sequence>
<comment type="caution">
    <text evidence="2">The sequence shown here is derived from an EMBL/GenBank/DDBJ whole genome shotgun (WGS) entry which is preliminary data.</text>
</comment>
<dbReference type="Proteomes" id="UP000324800">
    <property type="component" value="Unassembled WGS sequence"/>
</dbReference>
<dbReference type="OrthoDB" id="188741at2759"/>